<reference evidence="5" key="1">
    <citation type="submission" date="2017-01" db="EMBL/GenBank/DDBJ databases">
        <authorList>
            <person name="Wang Y."/>
            <person name="White M."/>
            <person name="Kvist S."/>
            <person name="Moncalvo J.-M."/>
        </authorList>
    </citation>
    <scope>NUCLEOTIDE SEQUENCE [LARGE SCALE GENOMIC DNA]</scope>
    <source>
        <strain evidence="5">ID-206-W2</strain>
    </source>
</reference>
<dbReference type="InterPro" id="IPR016656">
    <property type="entry name" value="TFIIE-bsu"/>
</dbReference>
<evidence type="ECO:0000259" key="3">
    <source>
        <dbReference type="Pfam" id="PF22254"/>
    </source>
</evidence>
<dbReference type="EMBL" id="LSSM01000522">
    <property type="protein sequence ID" value="OMJ28631.1"/>
    <property type="molecule type" value="Genomic_DNA"/>
</dbReference>
<keyword evidence="4" id="KW-0648">Protein biosynthesis</keyword>
<gene>
    <name evidence="4" type="ORF">AYI69_g1890</name>
</gene>
<feature type="compositionally biased region" description="Polar residues" evidence="1">
    <location>
        <begin position="111"/>
        <end position="125"/>
    </location>
</feature>
<dbReference type="PANTHER" id="PTHR12716:SF8">
    <property type="entry name" value="TRANSCRIPTION INITIATION FACTOR IIE SUBUNIT BETA"/>
    <property type="match status" value="1"/>
</dbReference>
<evidence type="ECO:0000259" key="2">
    <source>
        <dbReference type="Pfam" id="PF18121"/>
    </source>
</evidence>
<name>A0A1R1YNZ7_9FUNG</name>
<feature type="region of interest" description="Disordered" evidence="1">
    <location>
        <begin position="159"/>
        <end position="178"/>
    </location>
</feature>
<comment type="caution">
    <text evidence="4">The sequence shown here is derived from an EMBL/GenBank/DDBJ whole genome shotgun (WGS) entry which is preliminary data.</text>
</comment>
<proteinExistence type="predicted"/>
<dbReference type="GO" id="GO:0006367">
    <property type="term" value="P:transcription initiation at RNA polymerase II promoter"/>
    <property type="evidence" value="ECO:0007669"/>
    <property type="project" value="InterPro"/>
</dbReference>
<dbReference type="GO" id="GO:0001097">
    <property type="term" value="F:TFIIH-class transcription factor complex binding"/>
    <property type="evidence" value="ECO:0007669"/>
    <property type="project" value="TreeGrafter"/>
</dbReference>
<evidence type="ECO:0000313" key="4">
    <source>
        <dbReference type="EMBL" id="OMJ28631.1"/>
    </source>
</evidence>
<evidence type="ECO:0000313" key="5">
    <source>
        <dbReference type="Proteomes" id="UP000187429"/>
    </source>
</evidence>
<feature type="domain" description="TFA2 Winged helix" evidence="2">
    <location>
        <begin position="53"/>
        <end position="83"/>
    </location>
</feature>
<sequence>MSSLLRKHEEFKKSVVAQPVYKKPTVHQNTPPAPTAVQFEEQRRSAELSEAADLPAAIEELAAENKILTINNKDNSPRILFYNRYQGIFKPPTTTSKSKSKGDVETLDAPASSNTEGSECNSKNGSAISEEFKSIWFGLRVPDETDLGFEMDKAGLKQMQVDKRKQSSLDDDKKKLKTKNRRIKITNTHLEGIDLTKDYVPNKN</sequence>
<organism evidence="4 5">
    <name type="scientific">Smittium culicis</name>
    <dbReference type="NCBI Taxonomy" id="133412"/>
    <lineage>
        <taxon>Eukaryota</taxon>
        <taxon>Fungi</taxon>
        <taxon>Fungi incertae sedis</taxon>
        <taxon>Zoopagomycota</taxon>
        <taxon>Kickxellomycotina</taxon>
        <taxon>Harpellomycetes</taxon>
        <taxon>Harpellales</taxon>
        <taxon>Legeriomycetaceae</taxon>
        <taxon>Smittium</taxon>
    </lineage>
</organism>
<dbReference type="AlphaFoldDB" id="A0A1R1YNZ7"/>
<keyword evidence="5" id="KW-1185">Reference proteome</keyword>
<dbReference type="GO" id="GO:0005673">
    <property type="term" value="C:transcription factor TFIIE complex"/>
    <property type="evidence" value="ECO:0007669"/>
    <property type="project" value="InterPro"/>
</dbReference>
<dbReference type="GO" id="GO:0003743">
    <property type="term" value="F:translation initiation factor activity"/>
    <property type="evidence" value="ECO:0007669"/>
    <property type="project" value="UniProtKB-KW"/>
</dbReference>
<dbReference type="Pfam" id="PF18121">
    <property type="entry name" value="TFA2_Winged_2"/>
    <property type="match status" value="1"/>
</dbReference>
<evidence type="ECO:0000256" key="1">
    <source>
        <dbReference type="SAM" id="MobiDB-lite"/>
    </source>
</evidence>
<feature type="compositionally biased region" description="Basic and acidic residues" evidence="1">
    <location>
        <begin position="159"/>
        <end position="174"/>
    </location>
</feature>
<keyword evidence="4" id="KW-0396">Initiation factor</keyword>
<dbReference type="Pfam" id="PF22254">
    <property type="entry name" value="TFA2_E-tether"/>
    <property type="match status" value="1"/>
</dbReference>
<protein>
    <submittedName>
        <fullName evidence="4">Transcription initiation factor IIE subunit beta</fullName>
    </submittedName>
</protein>
<dbReference type="OrthoDB" id="3907302at2759"/>
<accession>A0A1R1YNZ7</accession>
<dbReference type="InterPro" id="IPR054600">
    <property type="entry name" value="TFA2_E-tether"/>
</dbReference>
<feature type="domain" description="Transcription initiation factor IIE subunit beta E-tether" evidence="3">
    <location>
        <begin position="128"/>
        <end position="157"/>
    </location>
</feature>
<dbReference type="PANTHER" id="PTHR12716">
    <property type="entry name" value="TRANSCRIPTION INITIATION FACTOR IIE, BETA SUBUNIT"/>
    <property type="match status" value="1"/>
</dbReference>
<dbReference type="Proteomes" id="UP000187429">
    <property type="component" value="Unassembled WGS sequence"/>
</dbReference>
<feature type="region of interest" description="Disordered" evidence="1">
    <location>
        <begin position="91"/>
        <end position="125"/>
    </location>
</feature>
<dbReference type="InterPro" id="IPR040501">
    <property type="entry name" value="TFA2_Winged_2"/>
</dbReference>